<comment type="caution">
    <text evidence="1">The sequence shown here is derived from an EMBL/GenBank/DDBJ whole genome shotgun (WGS) entry which is preliminary data.</text>
</comment>
<dbReference type="Pfam" id="PF00702">
    <property type="entry name" value="Hydrolase"/>
    <property type="match status" value="1"/>
</dbReference>
<dbReference type="Gene3D" id="1.10.150.240">
    <property type="entry name" value="Putative phosphatase, domain 2"/>
    <property type="match status" value="1"/>
</dbReference>
<protein>
    <recommendedName>
        <fullName evidence="3">Epoxide hydrolase</fullName>
    </recommendedName>
</protein>
<dbReference type="NCBIfam" id="TIGR01509">
    <property type="entry name" value="HAD-SF-IA-v3"/>
    <property type="match status" value="1"/>
</dbReference>
<dbReference type="PANTHER" id="PTHR47829">
    <property type="entry name" value="HYDROLASE, PUTATIVE (AFU_ORTHOLOGUE AFUA_1G12880)-RELATED"/>
    <property type="match status" value="1"/>
</dbReference>
<dbReference type="AlphaFoldDB" id="A0A9P6MRL4"/>
<dbReference type="InterPro" id="IPR036412">
    <property type="entry name" value="HAD-like_sf"/>
</dbReference>
<reference evidence="1" key="1">
    <citation type="journal article" date="2020" name="Fungal Divers.">
        <title>Resolving the Mortierellaceae phylogeny through synthesis of multi-gene phylogenetics and phylogenomics.</title>
        <authorList>
            <person name="Vandepol N."/>
            <person name="Liber J."/>
            <person name="Desiro A."/>
            <person name="Na H."/>
            <person name="Kennedy M."/>
            <person name="Barry K."/>
            <person name="Grigoriev I.V."/>
            <person name="Miller A.N."/>
            <person name="O'Donnell K."/>
            <person name="Stajich J.E."/>
            <person name="Bonito G."/>
        </authorList>
    </citation>
    <scope>NUCLEOTIDE SEQUENCE</scope>
    <source>
        <strain evidence="1">NRRL 2769</strain>
    </source>
</reference>
<dbReference type="CDD" id="cd02603">
    <property type="entry name" value="HAD_sEH-N_like"/>
    <property type="match status" value="1"/>
</dbReference>
<dbReference type="Gene3D" id="3.40.50.1000">
    <property type="entry name" value="HAD superfamily/HAD-like"/>
    <property type="match status" value="1"/>
</dbReference>
<dbReference type="GO" id="GO:0016791">
    <property type="term" value="F:phosphatase activity"/>
    <property type="evidence" value="ECO:0007669"/>
    <property type="project" value="UniProtKB-ARBA"/>
</dbReference>
<proteinExistence type="predicted"/>
<keyword evidence="2" id="KW-1185">Reference proteome</keyword>
<sequence>MATSNKSSTQEKSFKAVFFDMGGVVVGSPFSGIAEYERDYGLPVNYLNVAISRSGSNGAFQKLERNEIDLWAFYDAFSEQLSDPLNVAAYAQYAQLRNKVFDEKSFKAPKVNGRELFHRMMGKAAVVVPSMVHAIAKLREAGYIVAALTNNFHYPTDEKGLREQDLILATAGTLNQSQSSSPKSGSLVMGQEEIKSLFNHYIESAILGLRKPDPAIYRKSCEIVGVQPSEVVFLDDIGENLKSAQNVGFTTIRVELGKPEKAIQQLETILGRGIKLLPSEAKL</sequence>
<evidence type="ECO:0008006" key="3">
    <source>
        <dbReference type="Google" id="ProtNLM"/>
    </source>
</evidence>
<dbReference type="OrthoDB" id="1694274at2759"/>
<dbReference type="InterPro" id="IPR006439">
    <property type="entry name" value="HAD-SF_hydro_IA"/>
</dbReference>
<dbReference type="SFLD" id="SFLDG01129">
    <property type="entry name" value="C1.5:_HAD__Beta-PGM__Phosphata"/>
    <property type="match status" value="1"/>
</dbReference>
<dbReference type="Proteomes" id="UP000703661">
    <property type="component" value="Unassembled WGS sequence"/>
</dbReference>
<dbReference type="SFLD" id="SFLDS00003">
    <property type="entry name" value="Haloacid_Dehalogenase"/>
    <property type="match status" value="1"/>
</dbReference>
<dbReference type="InterPro" id="IPR052898">
    <property type="entry name" value="ACAD10-like"/>
</dbReference>
<dbReference type="EMBL" id="JAAAID010001199">
    <property type="protein sequence ID" value="KAG0011159.1"/>
    <property type="molecule type" value="Genomic_DNA"/>
</dbReference>
<name>A0A9P6MRL4_9FUNG</name>
<dbReference type="SUPFAM" id="SSF56784">
    <property type="entry name" value="HAD-like"/>
    <property type="match status" value="1"/>
</dbReference>
<dbReference type="InterPro" id="IPR023198">
    <property type="entry name" value="PGP-like_dom2"/>
</dbReference>
<gene>
    <name evidence="1" type="ORF">BGZ80_000887</name>
</gene>
<accession>A0A9P6MRL4</accession>
<organism evidence="1 2">
    <name type="scientific">Entomortierella chlamydospora</name>
    <dbReference type="NCBI Taxonomy" id="101097"/>
    <lineage>
        <taxon>Eukaryota</taxon>
        <taxon>Fungi</taxon>
        <taxon>Fungi incertae sedis</taxon>
        <taxon>Mucoromycota</taxon>
        <taxon>Mortierellomycotina</taxon>
        <taxon>Mortierellomycetes</taxon>
        <taxon>Mortierellales</taxon>
        <taxon>Mortierellaceae</taxon>
        <taxon>Entomortierella</taxon>
    </lineage>
</organism>
<evidence type="ECO:0000313" key="1">
    <source>
        <dbReference type="EMBL" id="KAG0011159.1"/>
    </source>
</evidence>
<dbReference type="InterPro" id="IPR023214">
    <property type="entry name" value="HAD_sf"/>
</dbReference>
<dbReference type="PANTHER" id="PTHR47829:SF1">
    <property type="entry name" value="HAD FAMILY PHOSPHATASE"/>
    <property type="match status" value="1"/>
</dbReference>
<evidence type="ECO:0000313" key="2">
    <source>
        <dbReference type="Proteomes" id="UP000703661"/>
    </source>
</evidence>